<evidence type="ECO:0000256" key="1">
    <source>
        <dbReference type="ARBA" id="ARBA00008889"/>
    </source>
</evidence>
<organism evidence="4 5">
    <name type="scientific">Priapulus caudatus</name>
    <name type="common">Priapulid worm</name>
    <dbReference type="NCBI Taxonomy" id="37621"/>
    <lineage>
        <taxon>Eukaryota</taxon>
        <taxon>Metazoa</taxon>
        <taxon>Ecdysozoa</taxon>
        <taxon>Scalidophora</taxon>
        <taxon>Priapulida</taxon>
        <taxon>Priapulimorpha</taxon>
        <taxon>Priapulimorphida</taxon>
        <taxon>Priapulidae</taxon>
        <taxon>Priapulus</taxon>
    </lineage>
</organism>
<dbReference type="RefSeq" id="XP_014661968.1">
    <property type="nucleotide sequence ID" value="XM_014806482.1"/>
</dbReference>
<evidence type="ECO:0000256" key="2">
    <source>
        <dbReference type="ARBA" id="ARBA00035707"/>
    </source>
</evidence>
<dbReference type="Proteomes" id="UP000695022">
    <property type="component" value="Unplaced"/>
</dbReference>
<dbReference type="InterPro" id="IPR043141">
    <property type="entry name" value="Ribosomal_uL10-like_sf"/>
</dbReference>
<dbReference type="Gene3D" id="3.30.70.1730">
    <property type="match status" value="1"/>
</dbReference>
<reference evidence="5 6" key="1">
    <citation type="submission" date="2025-05" db="UniProtKB">
        <authorList>
            <consortium name="RefSeq"/>
        </authorList>
    </citation>
    <scope>IDENTIFICATION</scope>
</reference>
<proteinExistence type="inferred from homology"/>
<dbReference type="InterPro" id="IPR047865">
    <property type="entry name" value="Ribosomal_uL10_bac_type"/>
</dbReference>
<dbReference type="RefSeq" id="XP_014661970.1">
    <property type="nucleotide sequence ID" value="XM_014806484.1"/>
</dbReference>
<evidence type="ECO:0000313" key="7">
    <source>
        <dbReference type="RefSeq" id="XP_014661969.1"/>
    </source>
</evidence>
<dbReference type="SUPFAM" id="SSF160369">
    <property type="entry name" value="Ribosomal protein L10-like"/>
    <property type="match status" value="1"/>
</dbReference>
<keyword evidence="4" id="KW-1185">Reference proteome</keyword>
<protein>
    <recommendedName>
        <fullName evidence="2">Large ribosomal subunit protein uL10m</fullName>
    </recommendedName>
    <alternativeName>
        <fullName evidence="3">39S ribosomal protein L10, mitochondrial</fullName>
    </alternativeName>
</protein>
<sequence>MASVCSFRPIGLYVTRWAIVRHTGKPRIGVKETHRPHIKRGQIIKMAEPVYPEDIRVDAERCTRRRKLIEMITEKNTKPTQYEAFLAGQVYKTFEENELVAVFHKMPVSNRDFYAIRLQLHKAGFATSWFNSKVLRCAVTDTKYANLLPLFTSMCVLVSCKESKVGELIKNTRRQSNLYLLGGVVDKQIVSLADMKRYMELSSMDSVRSQLCAILNMAASRTTNLLSSHQSQLSRNLEQYVKQETAGSTEESDGGKS</sequence>
<comment type="similarity">
    <text evidence="1">Belongs to the universal ribosomal protein uL10 family.</text>
</comment>
<evidence type="ECO:0000256" key="3">
    <source>
        <dbReference type="ARBA" id="ARBA00035716"/>
    </source>
</evidence>
<name>A0ABM1DPU6_PRICU</name>
<evidence type="ECO:0000313" key="8">
    <source>
        <dbReference type="RefSeq" id="XP_014661970.1"/>
    </source>
</evidence>
<gene>
    <name evidence="5 6 7 8" type="primary">LOC106805015</name>
</gene>
<evidence type="ECO:0000313" key="6">
    <source>
        <dbReference type="RefSeq" id="XP_014661968.1"/>
    </source>
</evidence>
<dbReference type="PANTHER" id="PTHR11560">
    <property type="entry name" value="39S RIBOSOMAL PROTEIN L10, MITOCHONDRIAL"/>
    <property type="match status" value="1"/>
</dbReference>
<dbReference type="RefSeq" id="XP_014661969.1">
    <property type="nucleotide sequence ID" value="XM_014806483.1"/>
</dbReference>
<dbReference type="RefSeq" id="XP_014661967.1">
    <property type="nucleotide sequence ID" value="XM_014806481.1"/>
</dbReference>
<dbReference type="GeneID" id="106805015"/>
<accession>A0ABM1DPU6</accession>
<evidence type="ECO:0000313" key="5">
    <source>
        <dbReference type="RefSeq" id="XP_014661967.1"/>
    </source>
</evidence>
<evidence type="ECO:0000313" key="4">
    <source>
        <dbReference type="Proteomes" id="UP000695022"/>
    </source>
</evidence>